<keyword evidence="3" id="KW-1185">Reference proteome</keyword>
<organism evidence="2 3">
    <name type="scientific">Christiangramia lutea</name>
    <dbReference type="NCBI Taxonomy" id="1607951"/>
    <lineage>
        <taxon>Bacteria</taxon>
        <taxon>Pseudomonadati</taxon>
        <taxon>Bacteroidota</taxon>
        <taxon>Flavobacteriia</taxon>
        <taxon>Flavobacteriales</taxon>
        <taxon>Flavobacteriaceae</taxon>
        <taxon>Christiangramia</taxon>
    </lineage>
</organism>
<dbReference type="InterPro" id="IPR029044">
    <property type="entry name" value="Nucleotide-diphossugar_trans"/>
</dbReference>
<dbReference type="AlphaFoldDB" id="A0A9X1V486"/>
<dbReference type="Gene3D" id="3.90.550.10">
    <property type="entry name" value="Spore Coat Polysaccharide Biosynthesis Protein SpsA, Chain A"/>
    <property type="match status" value="1"/>
</dbReference>
<proteinExistence type="predicted"/>
<dbReference type="EC" id="2.4.-.-" evidence="2"/>
<evidence type="ECO:0000259" key="1">
    <source>
        <dbReference type="Pfam" id="PF00535"/>
    </source>
</evidence>
<keyword evidence="2" id="KW-0808">Transferase</keyword>
<dbReference type="SUPFAM" id="SSF53448">
    <property type="entry name" value="Nucleotide-diphospho-sugar transferases"/>
    <property type="match status" value="1"/>
</dbReference>
<dbReference type="InterPro" id="IPR050834">
    <property type="entry name" value="Glycosyltransf_2"/>
</dbReference>
<protein>
    <submittedName>
        <fullName evidence="2">Glycosyltransferase</fullName>
        <ecNumber evidence="2">2.4.-.-</ecNumber>
    </submittedName>
</protein>
<dbReference type="GO" id="GO:0016757">
    <property type="term" value="F:glycosyltransferase activity"/>
    <property type="evidence" value="ECO:0007669"/>
    <property type="project" value="UniProtKB-KW"/>
</dbReference>
<name>A0A9X1V486_9FLAO</name>
<dbReference type="EMBL" id="JAKVTV010000003">
    <property type="protein sequence ID" value="MCH4823801.1"/>
    <property type="molecule type" value="Genomic_DNA"/>
</dbReference>
<dbReference type="Pfam" id="PF00535">
    <property type="entry name" value="Glycos_transf_2"/>
    <property type="match status" value="1"/>
</dbReference>
<dbReference type="InterPro" id="IPR001173">
    <property type="entry name" value="Glyco_trans_2-like"/>
</dbReference>
<comment type="caution">
    <text evidence="2">The sequence shown here is derived from an EMBL/GenBank/DDBJ whole genome shotgun (WGS) entry which is preliminary data.</text>
</comment>
<keyword evidence="2" id="KW-0328">Glycosyltransferase</keyword>
<dbReference type="RefSeq" id="WP_240713968.1">
    <property type="nucleotide sequence ID" value="NZ_JAKVTV010000003.1"/>
</dbReference>
<feature type="domain" description="Glycosyltransferase 2-like" evidence="1">
    <location>
        <begin position="10"/>
        <end position="173"/>
    </location>
</feature>
<dbReference type="Proteomes" id="UP001139226">
    <property type="component" value="Unassembled WGS sequence"/>
</dbReference>
<gene>
    <name evidence="2" type="ORF">ML462_11530</name>
</gene>
<evidence type="ECO:0000313" key="2">
    <source>
        <dbReference type="EMBL" id="MCH4823801.1"/>
    </source>
</evidence>
<dbReference type="PANTHER" id="PTHR43685:SF2">
    <property type="entry name" value="GLYCOSYLTRANSFERASE 2-LIKE DOMAIN-CONTAINING PROTEIN"/>
    <property type="match status" value="1"/>
</dbReference>
<sequence>MSNNKNPYFSVVIPSYNREKLIEKAIQSVASQTYKDYEIIIADDCSTDRTKEVVEGLSIPNLSFYQNEINKGNAGARNLGARKANGRYVCYLDSDDQYHPDFLEKMFSLIQKYDEPGFLWCNVNRIDAQGNKLDHSAPEKWKPMEANDPYVFFLNGLYFGTDFGFTVRRDCFDKTGYFDENLRAAVDTDFMLRIVQDFDFAHTLEVLVDTYDHSGHRVRKDSSQKLRSYKLMIQKHTEKIKEHQHLQRRWNYKLMWLCYHNNQKKDARYYLKRSIECGNKKALVAAGLFEVFPVKTAIKLHKKISEKL</sequence>
<dbReference type="PANTHER" id="PTHR43685">
    <property type="entry name" value="GLYCOSYLTRANSFERASE"/>
    <property type="match status" value="1"/>
</dbReference>
<reference evidence="2" key="1">
    <citation type="submission" date="2022-03" db="EMBL/GenBank/DDBJ databases">
        <title>Gramella crocea sp. nov., isolated from activated sludge of a seafood processing plant.</title>
        <authorList>
            <person name="Zhang X."/>
        </authorList>
    </citation>
    <scope>NUCLEOTIDE SEQUENCE</scope>
    <source>
        <strain evidence="2">YJ019</strain>
    </source>
</reference>
<evidence type="ECO:0000313" key="3">
    <source>
        <dbReference type="Proteomes" id="UP001139226"/>
    </source>
</evidence>
<accession>A0A9X1V486</accession>